<feature type="compositionally biased region" description="Basic and acidic residues" evidence="5">
    <location>
        <begin position="1059"/>
        <end position="1079"/>
    </location>
</feature>
<feature type="compositionally biased region" description="Acidic residues" evidence="5">
    <location>
        <begin position="733"/>
        <end position="746"/>
    </location>
</feature>
<feature type="region of interest" description="Disordered" evidence="5">
    <location>
        <begin position="349"/>
        <end position="392"/>
    </location>
</feature>
<feature type="compositionally biased region" description="Basic residues" evidence="5">
    <location>
        <begin position="1282"/>
        <end position="1362"/>
    </location>
</feature>
<feature type="compositionally biased region" description="Acidic residues" evidence="5">
    <location>
        <begin position="1608"/>
        <end position="1626"/>
    </location>
</feature>
<evidence type="ECO:0000256" key="5">
    <source>
        <dbReference type="SAM" id="MobiDB-lite"/>
    </source>
</evidence>
<dbReference type="PROSITE" id="PS50016">
    <property type="entry name" value="ZF_PHD_2"/>
    <property type="match status" value="1"/>
</dbReference>
<feature type="region of interest" description="Disordered" evidence="5">
    <location>
        <begin position="407"/>
        <end position="437"/>
    </location>
</feature>
<dbReference type="SMART" id="SM00184">
    <property type="entry name" value="RING"/>
    <property type="match status" value="2"/>
</dbReference>
<sequence length="2023" mass="228933">MSDDTDDDVPSGRPSSRRKSKKRLISSESPSSNTSISPILTTKRKTCNRIVSEESSSDSDSSGSPVVAMRKRKKLARISSDSDEDSDSSDSVIVRKVKRSANIIDSEDEDQGFKGSSSQWETDLSDNDDDGINKNAPQSSIKKDEKHFDSDSSDGQSEKCPICLLPIRNQELGSPESCDHLFCVECILEWSKNMNTCPVDRQEYHLVLVRKKLNGKIVRQIPIEKPCTPELPQEDQTFCEICGSGDREDRLLLCDGCDLGFHLECLTPPLQEVPPGSWYCNECDPEETIEREVDFMEIQLLLQDQEMTVSHRNARRSRISSARLIPRTQQIERVVSRIRNNRTNREVLETFEEPSSSTQIAESTTVRQFKKRRNKSSKRPKRKIPRKGRKKYRTIYEVDEDTGEILSRKKQVRSKRSRRQKASKSKRRNQPARVPKTVKKRLAQQLGMCPMKLPTQSLPDVRIQNNDSSINSQRYQAGIPTLHLFGQRDDLDYFSDSDGEINGMDYLVRRRPNHSDVAHFRRAARRKGVSFSPPSAVSSTSDILGSIMDSQSKLYSKNTTFSVDISGKFKMDFETEKKSADLTDFNKLTKQTPYSGNNRNGNRRGNQYSYSNNSYGGRSYYSYDNYGPSSTSENYMSFSSSQDGSGSSGNYDQDMPQDYTQSTLSSYDRDLDFDNSRRNDQQQQAEEESDIDIYSDIEDSVSTSKAEEESTMRPLNLPPIIPPNVLSANGSDNDNDNNDSDNDMVIDTEKVEPTTQEEEGSKEDSAVTSSEDYLAKCNSQSDVSSVPHSSSEIQSETIQSTFGKCKEDGDDDEDAYSEDGCPNFSIYSTESINLAKNTDVGLNSVNDQESNTIQVGSSTPATATTQLDKSGTRNTTDVYDPETAYDPEAAYNSEAELEPPCPDSEPEEAYDPERIYESPEDTYDAEKASDSAAGIEENANIKEDESTLEKVENSLIEGDSFQKRDDQSKETEDTVKERVDEQLKEANSENSLVSTLTSEPTVDPAVTVVIDSSIDVLKQRNANLNVLYSDSDDEEVVKISNNTFTMGDISTLTEDVSEEERSYTPCLDEKATQKGRGPDGLDTEMISDDEKNNDFDESHDQKAASEGDALEINAKECEMDLIRPEDYEEGEIVDKNKANKEKVLEENPKEPVEVEPSTKVPEVDNPEEKPENEKENEPKNKQQPFKKLSKNNKERNYRDKDRSKSREKRDKDRDKGKENAKEKKKDKRKEIERYDVRALIAEKPRRIKDKFGRDVRKSSSRSRSKSRSRSYTPKRSPALRTSPKRRLSTSRERRRKKRSGSSRRRSRSRSRSRSRQRKRSVSRSRRSTSRSKRKRKSSKDRSKRRKKARSSSRAHTPNRKRRKEWDDRYSRERAYSGDERWTPSMSRTPENEPPRHTSPSWTPPRVMESAAVDPRNLTVILQNDQNKKKKEKKKKAGKKRETDKRNKRRRKDQTPPPSKEVFASGDNILVSVSFNKENEIRERDVFTKKKKEADERERRKRSLRRKKKNQELSGIKPVAIIDLDRSPFRELTPSPKDIIILSDEEHVENSNINDSQDICDSSQQVASPENIPVYMTGPKTPPEPQVKFSLPSKQQPMRPMLINPLHDPEDEIADDQEVEDREDLEISDSHKGPNTPPEPPNSPPSSPDAYDPFEPTKSRSPSPDPVVVNTIEDTEKRNSLSDHSIEKSTTIPSLTPPIADIQPADSQSSLQISRDSSKSPDELGRNVQPSVSKSVVQPTPFSTGSAVLTSTPVSSNSGPARINILSSTILSNVSSTIPQRIVLPNVKLSPVKISPVKNVVKSTPIKPMPNKNSTNTNVKSKSKNSQQNGNDSSEVISLDFDSPYSPGSSDYEDLFEPPPEVVTKKTLNKSVKETVKEVPTSKPKNVFDALFGTPMKKMSGDKSKLKKPRGTKIVGVKLDEDHLKILDELPNSAVEMQFLKKLNRQERVVEEVKLVLKPYYNKKKIDKDEYKDIMRRAVPKICHNKSGEINPTRIKNLIEAYVKKIRHSKPKVSSSSSYNPLKG</sequence>
<accession>A0AAW1U6R1</accession>
<feature type="compositionally biased region" description="Basic and acidic residues" evidence="5">
    <location>
        <begin position="1088"/>
        <end position="1105"/>
    </location>
</feature>
<dbReference type="Pfam" id="PF23030">
    <property type="entry name" value="SCAF11-like_C"/>
    <property type="match status" value="1"/>
</dbReference>
<feature type="compositionally biased region" description="Basic and acidic residues" evidence="5">
    <location>
        <begin position="1166"/>
        <end position="1180"/>
    </location>
</feature>
<feature type="region of interest" description="Disordered" evidence="5">
    <location>
        <begin position="1050"/>
        <end position="1514"/>
    </location>
</feature>
<dbReference type="CDD" id="cd15536">
    <property type="entry name" value="PHD_PHRF1"/>
    <property type="match status" value="1"/>
</dbReference>
<feature type="compositionally biased region" description="Low complexity" evidence="5">
    <location>
        <begin position="637"/>
        <end position="649"/>
    </location>
</feature>
<gene>
    <name evidence="8" type="ORF">WA026_004179</name>
</gene>
<dbReference type="Proteomes" id="UP001431783">
    <property type="component" value="Unassembled WGS sequence"/>
</dbReference>
<feature type="compositionally biased region" description="Basic and acidic residues" evidence="5">
    <location>
        <begin position="1113"/>
        <end position="1125"/>
    </location>
</feature>
<dbReference type="InterPro" id="IPR047157">
    <property type="entry name" value="PHRF1/Atg35"/>
</dbReference>
<feature type="region of interest" description="Disordered" evidence="5">
    <location>
        <begin position="1549"/>
        <end position="1759"/>
    </location>
</feature>
<feature type="region of interest" description="Disordered" evidence="5">
    <location>
        <begin position="633"/>
        <end position="824"/>
    </location>
</feature>
<feature type="compositionally biased region" description="Basic and acidic residues" evidence="5">
    <location>
        <begin position="1363"/>
        <end position="1381"/>
    </location>
</feature>
<feature type="compositionally biased region" description="Acidic residues" evidence="5">
    <location>
        <begin position="808"/>
        <end position="817"/>
    </location>
</feature>
<dbReference type="InterPro" id="IPR017907">
    <property type="entry name" value="Znf_RING_CS"/>
</dbReference>
<dbReference type="EMBL" id="JARQZJ010000061">
    <property type="protein sequence ID" value="KAK9879326.1"/>
    <property type="molecule type" value="Genomic_DNA"/>
</dbReference>
<feature type="compositionally biased region" description="Low complexity" evidence="5">
    <location>
        <begin position="26"/>
        <end position="41"/>
    </location>
</feature>
<evidence type="ECO:0000259" key="6">
    <source>
        <dbReference type="PROSITE" id="PS50016"/>
    </source>
</evidence>
<feature type="compositionally biased region" description="Basic residues" evidence="5">
    <location>
        <begin position="1498"/>
        <end position="1508"/>
    </location>
</feature>
<comment type="caution">
    <text evidence="8">The sequence shown here is derived from an EMBL/GenBank/DDBJ whole genome shotgun (WGS) entry which is preliminary data.</text>
</comment>
<feature type="compositionally biased region" description="Basic and acidic residues" evidence="5">
    <location>
        <begin position="141"/>
        <end position="150"/>
    </location>
</feature>
<keyword evidence="3" id="KW-0862">Zinc</keyword>
<evidence type="ECO:0000256" key="2">
    <source>
        <dbReference type="ARBA" id="ARBA00022771"/>
    </source>
</evidence>
<feature type="compositionally biased region" description="Basic and acidic residues" evidence="5">
    <location>
        <begin position="1673"/>
        <end position="1686"/>
    </location>
</feature>
<dbReference type="Gene3D" id="3.30.40.10">
    <property type="entry name" value="Zinc/RING finger domain, C3HC4 (zinc finger)"/>
    <property type="match status" value="2"/>
</dbReference>
<evidence type="ECO:0000256" key="1">
    <source>
        <dbReference type="ARBA" id="ARBA00022723"/>
    </source>
</evidence>
<evidence type="ECO:0008006" key="10">
    <source>
        <dbReference type="Google" id="ProtNLM"/>
    </source>
</evidence>
<feature type="compositionally biased region" description="Basic and acidic residues" evidence="5">
    <location>
        <begin position="1476"/>
        <end position="1497"/>
    </location>
</feature>
<feature type="compositionally biased region" description="Polar residues" evidence="5">
    <location>
        <begin position="1739"/>
        <end position="1759"/>
    </location>
</feature>
<dbReference type="GO" id="GO:0008270">
    <property type="term" value="F:zinc ion binding"/>
    <property type="evidence" value="ECO:0007669"/>
    <property type="project" value="UniProtKB-KW"/>
</dbReference>
<dbReference type="SMART" id="SM00249">
    <property type="entry name" value="PHD"/>
    <property type="match status" value="1"/>
</dbReference>
<keyword evidence="1" id="KW-0479">Metal-binding</keyword>
<feature type="region of interest" description="Disordered" evidence="5">
    <location>
        <begin position="842"/>
        <end position="998"/>
    </location>
</feature>
<dbReference type="Pfam" id="PF13639">
    <property type="entry name" value="zf-RING_2"/>
    <property type="match status" value="1"/>
</dbReference>
<feature type="compositionally biased region" description="Polar residues" evidence="5">
    <location>
        <begin position="842"/>
        <end position="877"/>
    </location>
</feature>
<dbReference type="InterPro" id="IPR011011">
    <property type="entry name" value="Znf_FYVE_PHD"/>
</dbReference>
<feature type="compositionally biased region" description="Basic residues" evidence="5">
    <location>
        <begin position="408"/>
        <end position="437"/>
    </location>
</feature>
<dbReference type="SUPFAM" id="SSF57850">
    <property type="entry name" value="RING/U-box"/>
    <property type="match status" value="1"/>
</dbReference>
<keyword evidence="9" id="KW-1185">Reference proteome</keyword>
<feature type="domain" description="RING-type" evidence="7">
    <location>
        <begin position="160"/>
        <end position="201"/>
    </location>
</feature>
<feature type="region of interest" description="Disordered" evidence="5">
    <location>
        <begin position="1801"/>
        <end position="1860"/>
    </location>
</feature>
<dbReference type="InterPro" id="IPR019786">
    <property type="entry name" value="Zinc_finger_PHD-type_CS"/>
</dbReference>
<feature type="compositionally biased region" description="Basic residues" evidence="5">
    <location>
        <begin position="15"/>
        <end position="24"/>
    </location>
</feature>
<dbReference type="InterPro" id="IPR019787">
    <property type="entry name" value="Znf_PHD-finger"/>
</dbReference>
<organism evidence="8 9">
    <name type="scientific">Henosepilachna vigintioctopunctata</name>
    <dbReference type="NCBI Taxonomy" id="420089"/>
    <lineage>
        <taxon>Eukaryota</taxon>
        <taxon>Metazoa</taxon>
        <taxon>Ecdysozoa</taxon>
        <taxon>Arthropoda</taxon>
        <taxon>Hexapoda</taxon>
        <taxon>Insecta</taxon>
        <taxon>Pterygota</taxon>
        <taxon>Neoptera</taxon>
        <taxon>Endopterygota</taxon>
        <taxon>Coleoptera</taxon>
        <taxon>Polyphaga</taxon>
        <taxon>Cucujiformia</taxon>
        <taxon>Coccinelloidea</taxon>
        <taxon>Coccinellidae</taxon>
        <taxon>Epilachninae</taxon>
        <taxon>Epilachnini</taxon>
        <taxon>Henosepilachna</taxon>
    </lineage>
</organism>
<feature type="compositionally biased region" description="Basic residues" evidence="5">
    <location>
        <begin position="1427"/>
        <end position="1438"/>
    </location>
</feature>
<feature type="region of interest" description="Disordered" evidence="5">
    <location>
        <begin position="588"/>
        <end position="613"/>
    </location>
</feature>
<protein>
    <recommendedName>
        <fullName evidence="10">PHD and RING finger domain-containing protein 1</fullName>
    </recommendedName>
</protein>
<dbReference type="InterPro" id="IPR013083">
    <property type="entry name" value="Znf_RING/FYVE/PHD"/>
</dbReference>
<dbReference type="CDD" id="cd16635">
    <property type="entry name" value="mRING-HC-C3HC3D_PHRF1"/>
    <property type="match status" value="1"/>
</dbReference>
<feature type="compositionally biased region" description="Low complexity" evidence="5">
    <location>
        <begin position="1810"/>
        <end position="1833"/>
    </location>
</feature>
<dbReference type="PANTHER" id="PTHR12618">
    <property type="entry name" value="PHD AND RING FINGER DOMAIN-CONTAINING PROTEIN 1"/>
    <property type="match status" value="1"/>
</dbReference>
<dbReference type="InterPro" id="IPR057031">
    <property type="entry name" value="SFR19-like_C"/>
</dbReference>
<feature type="compositionally biased region" description="Low complexity" evidence="5">
    <location>
        <begin position="596"/>
        <end position="613"/>
    </location>
</feature>
<reference evidence="8 9" key="1">
    <citation type="submission" date="2023-03" db="EMBL/GenBank/DDBJ databases">
        <title>Genome insight into feeding habits of ladybird beetles.</title>
        <authorList>
            <person name="Li H.-S."/>
            <person name="Huang Y.-H."/>
            <person name="Pang H."/>
        </authorList>
    </citation>
    <scope>NUCLEOTIDE SEQUENCE [LARGE SCALE GENOMIC DNA]</scope>
    <source>
        <strain evidence="8">SYSU_2023b</strain>
        <tissue evidence="8">Whole body</tissue>
    </source>
</reference>
<dbReference type="PROSITE" id="PS01359">
    <property type="entry name" value="ZF_PHD_1"/>
    <property type="match status" value="1"/>
</dbReference>
<dbReference type="InterPro" id="IPR001965">
    <property type="entry name" value="Znf_PHD"/>
</dbReference>
<feature type="compositionally biased region" description="Basic and acidic residues" evidence="5">
    <location>
        <begin position="1191"/>
        <end position="1257"/>
    </location>
</feature>
<feature type="compositionally biased region" description="Pro residues" evidence="5">
    <location>
        <begin position="1634"/>
        <end position="1646"/>
    </location>
</feature>
<evidence type="ECO:0000259" key="7">
    <source>
        <dbReference type="PROSITE" id="PS50089"/>
    </source>
</evidence>
<name>A0AAW1U6R1_9CUCU</name>
<feature type="compositionally biased region" description="Basic and acidic residues" evidence="5">
    <location>
        <begin position="667"/>
        <end position="680"/>
    </location>
</feature>
<proteinExistence type="predicted"/>
<feature type="compositionally biased region" description="Polar residues" evidence="5">
    <location>
        <begin position="353"/>
        <end position="367"/>
    </location>
</feature>
<evidence type="ECO:0000256" key="4">
    <source>
        <dbReference type="PROSITE-ProRule" id="PRU00175"/>
    </source>
</evidence>
<feature type="compositionally biased region" description="Basic and acidic residues" evidence="5">
    <location>
        <begin position="1132"/>
        <end position="1152"/>
    </location>
</feature>
<feature type="compositionally biased region" description="Basic and acidic residues" evidence="5">
    <location>
        <begin position="939"/>
        <end position="952"/>
    </location>
</feature>
<feature type="compositionally biased region" description="Basic residues" evidence="5">
    <location>
        <begin position="1258"/>
        <end position="1268"/>
    </location>
</feature>
<dbReference type="InterPro" id="IPR001841">
    <property type="entry name" value="Znf_RING"/>
</dbReference>
<feature type="compositionally biased region" description="Low complexity" evidence="5">
    <location>
        <begin position="779"/>
        <end position="801"/>
    </location>
</feature>
<dbReference type="PROSITE" id="PS00518">
    <property type="entry name" value="ZF_RING_1"/>
    <property type="match status" value="1"/>
</dbReference>
<dbReference type="SUPFAM" id="SSF57903">
    <property type="entry name" value="FYVE/PHD zinc finger"/>
    <property type="match status" value="1"/>
</dbReference>
<feature type="compositionally biased region" description="Polar residues" evidence="5">
    <location>
        <begin position="1549"/>
        <end position="1567"/>
    </location>
</feature>
<dbReference type="PANTHER" id="PTHR12618:SF20">
    <property type="entry name" value="PHD AND RING FINGER DOMAIN-CONTAINING PROTEIN 1"/>
    <property type="match status" value="1"/>
</dbReference>
<feature type="compositionally biased region" description="Basic and acidic residues" evidence="5">
    <location>
        <begin position="1715"/>
        <end position="1724"/>
    </location>
</feature>
<evidence type="ECO:0000256" key="3">
    <source>
        <dbReference type="ARBA" id="ARBA00022833"/>
    </source>
</evidence>
<feature type="compositionally biased region" description="Polar residues" evidence="5">
    <location>
        <begin position="988"/>
        <end position="998"/>
    </location>
</feature>
<feature type="compositionally biased region" description="Low complexity" evidence="5">
    <location>
        <begin position="1705"/>
        <end position="1714"/>
    </location>
</feature>
<evidence type="ECO:0000313" key="8">
    <source>
        <dbReference type="EMBL" id="KAK9879326.1"/>
    </source>
</evidence>
<feature type="region of interest" description="Disordered" evidence="5">
    <location>
        <begin position="1"/>
        <end position="157"/>
    </location>
</feature>
<feature type="compositionally biased region" description="Low complexity" evidence="5">
    <location>
        <begin position="1727"/>
        <end position="1738"/>
    </location>
</feature>
<feature type="compositionally biased region" description="Basic residues" evidence="5">
    <location>
        <begin position="368"/>
        <end position="392"/>
    </location>
</feature>
<dbReference type="PROSITE" id="PS50089">
    <property type="entry name" value="ZF_RING_2"/>
    <property type="match status" value="1"/>
</dbReference>
<feature type="compositionally biased region" description="Acidic residues" evidence="5">
    <location>
        <begin position="685"/>
        <end position="699"/>
    </location>
</feature>
<feature type="compositionally biased region" description="Basic and acidic residues" evidence="5">
    <location>
        <begin position="960"/>
        <end position="987"/>
    </location>
</feature>
<feature type="domain" description="PHD-type" evidence="6">
    <location>
        <begin position="236"/>
        <end position="286"/>
    </location>
</feature>
<keyword evidence="2 4" id="KW-0863">Zinc-finger</keyword>
<dbReference type="Pfam" id="PF00628">
    <property type="entry name" value="PHD"/>
    <property type="match status" value="1"/>
</dbReference>
<evidence type="ECO:0000313" key="9">
    <source>
        <dbReference type="Proteomes" id="UP001431783"/>
    </source>
</evidence>